<feature type="compositionally biased region" description="Low complexity" evidence="2">
    <location>
        <begin position="1564"/>
        <end position="1579"/>
    </location>
</feature>
<feature type="compositionally biased region" description="Basic and acidic residues" evidence="2">
    <location>
        <begin position="2367"/>
        <end position="2378"/>
    </location>
</feature>
<feature type="compositionally biased region" description="Low complexity" evidence="2">
    <location>
        <begin position="2443"/>
        <end position="2457"/>
    </location>
</feature>
<feature type="region of interest" description="Disordered" evidence="2">
    <location>
        <begin position="959"/>
        <end position="1029"/>
    </location>
</feature>
<feature type="region of interest" description="Disordered" evidence="2">
    <location>
        <begin position="1163"/>
        <end position="1206"/>
    </location>
</feature>
<feature type="compositionally biased region" description="Gly residues" evidence="2">
    <location>
        <begin position="1478"/>
        <end position="1494"/>
    </location>
</feature>
<feature type="compositionally biased region" description="Low complexity" evidence="2">
    <location>
        <begin position="2320"/>
        <end position="2332"/>
    </location>
</feature>
<feature type="compositionally biased region" description="Basic and acidic residues" evidence="2">
    <location>
        <begin position="541"/>
        <end position="600"/>
    </location>
</feature>
<feature type="compositionally biased region" description="Basic and acidic residues" evidence="2">
    <location>
        <begin position="735"/>
        <end position="749"/>
    </location>
</feature>
<feature type="region of interest" description="Disordered" evidence="2">
    <location>
        <begin position="1230"/>
        <end position="1278"/>
    </location>
</feature>
<feature type="region of interest" description="Disordered" evidence="2">
    <location>
        <begin position="1"/>
        <end position="124"/>
    </location>
</feature>
<feature type="compositionally biased region" description="Low complexity" evidence="2">
    <location>
        <begin position="762"/>
        <end position="789"/>
    </location>
</feature>
<feature type="compositionally biased region" description="Low complexity" evidence="2">
    <location>
        <begin position="358"/>
        <end position="369"/>
    </location>
</feature>
<feature type="region of interest" description="Disordered" evidence="2">
    <location>
        <begin position="539"/>
        <end position="888"/>
    </location>
</feature>
<reference evidence="3 4" key="1">
    <citation type="journal article" date="2012" name="Eukaryot. Cell">
        <title>Draft genome sequence of Wickerhamomyces ciferrii NRRL Y-1031 F-60-10.</title>
        <authorList>
            <person name="Schneider J."/>
            <person name="Andrea H."/>
            <person name="Blom J."/>
            <person name="Jaenicke S."/>
            <person name="Ruckert C."/>
            <person name="Schorsch C."/>
            <person name="Szczepanowski R."/>
            <person name="Farwick M."/>
            <person name="Goesmann A."/>
            <person name="Puhler A."/>
            <person name="Schaffer S."/>
            <person name="Tauch A."/>
            <person name="Kohler T."/>
            <person name="Brinkrolf K."/>
        </authorList>
    </citation>
    <scope>NUCLEOTIDE SEQUENCE [LARGE SCALE GENOMIC DNA]</scope>
    <source>
        <strain evidence="4">ATCC 14091 / BCRC 22168 / CBS 111 / JCM 3599 / NBRC 0793 / NRRL Y-1031 F-60-10</strain>
    </source>
</reference>
<feature type="compositionally biased region" description="Low complexity" evidence="2">
    <location>
        <begin position="660"/>
        <end position="672"/>
    </location>
</feature>
<evidence type="ECO:0000313" key="3">
    <source>
        <dbReference type="EMBL" id="CCH46754.1"/>
    </source>
</evidence>
<feature type="compositionally biased region" description="Polar residues" evidence="2">
    <location>
        <begin position="819"/>
        <end position="830"/>
    </location>
</feature>
<feature type="compositionally biased region" description="Low complexity" evidence="2">
    <location>
        <begin position="2277"/>
        <end position="2290"/>
    </location>
</feature>
<feature type="compositionally biased region" description="Polar residues" evidence="2">
    <location>
        <begin position="1970"/>
        <end position="1988"/>
    </location>
</feature>
<feature type="compositionally biased region" description="Basic and acidic residues" evidence="2">
    <location>
        <begin position="56"/>
        <end position="66"/>
    </location>
</feature>
<name>K0KZJ3_WICCF</name>
<feature type="coiled-coil region" evidence="1">
    <location>
        <begin position="213"/>
        <end position="273"/>
    </location>
</feature>
<protein>
    <submittedName>
        <fullName evidence="3">Mucin-17</fullName>
    </submittedName>
</protein>
<feature type="compositionally biased region" description="Polar residues" evidence="2">
    <location>
        <begin position="1420"/>
        <end position="1435"/>
    </location>
</feature>
<feature type="compositionally biased region" description="Low complexity" evidence="2">
    <location>
        <begin position="1237"/>
        <end position="1259"/>
    </location>
</feature>
<feature type="compositionally biased region" description="Basic and acidic residues" evidence="2">
    <location>
        <begin position="2081"/>
        <end position="2091"/>
    </location>
</feature>
<feature type="compositionally biased region" description="Basic and acidic residues" evidence="2">
    <location>
        <begin position="803"/>
        <end position="815"/>
    </location>
</feature>
<feature type="region of interest" description="Disordered" evidence="2">
    <location>
        <begin position="2429"/>
        <end position="2505"/>
    </location>
</feature>
<feature type="region of interest" description="Disordered" evidence="2">
    <location>
        <begin position="2112"/>
        <end position="2407"/>
    </location>
</feature>
<feature type="compositionally biased region" description="Basic and acidic residues" evidence="2">
    <location>
        <begin position="2390"/>
        <end position="2406"/>
    </location>
</feature>
<feature type="compositionally biased region" description="Polar residues" evidence="2">
    <location>
        <begin position="1168"/>
        <end position="1206"/>
    </location>
</feature>
<feature type="compositionally biased region" description="Polar residues" evidence="2">
    <location>
        <begin position="1"/>
        <end position="35"/>
    </location>
</feature>
<feature type="compositionally biased region" description="Polar residues" evidence="2">
    <location>
        <begin position="2458"/>
        <end position="2483"/>
    </location>
</feature>
<dbReference type="STRING" id="1206466.K0KZJ3"/>
<feature type="region of interest" description="Disordered" evidence="2">
    <location>
        <begin position="1550"/>
        <end position="1594"/>
    </location>
</feature>
<organism evidence="3 4">
    <name type="scientific">Wickerhamomyces ciferrii (strain ATCC 14091 / BCRC 22168 / CBS 111 / JCM 3599 / NBRC 0793 / NRRL Y-1031 F-60-10)</name>
    <name type="common">Yeast</name>
    <name type="synonym">Pichia ciferrii</name>
    <dbReference type="NCBI Taxonomy" id="1206466"/>
    <lineage>
        <taxon>Eukaryota</taxon>
        <taxon>Fungi</taxon>
        <taxon>Dikarya</taxon>
        <taxon>Ascomycota</taxon>
        <taxon>Saccharomycotina</taxon>
        <taxon>Saccharomycetes</taxon>
        <taxon>Phaffomycetales</taxon>
        <taxon>Wickerhamomycetaceae</taxon>
        <taxon>Wickerhamomyces</taxon>
    </lineage>
</organism>
<evidence type="ECO:0000256" key="1">
    <source>
        <dbReference type="SAM" id="Coils"/>
    </source>
</evidence>
<proteinExistence type="predicted"/>
<feature type="compositionally biased region" description="Polar residues" evidence="2">
    <location>
        <begin position="2494"/>
        <end position="2503"/>
    </location>
</feature>
<feature type="region of interest" description="Disordered" evidence="2">
    <location>
        <begin position="410"/>
        <end position="471"/>
    </location>
</feature>
<dbReference type="eggNOG" id="ENOG502S0RT">
    <property type="taxonomic scope" value="Eukaryota"/>
</dbReference>
<feature type="compositionally biased region" description="Basic and acidic residues" evidence="2">
    <location>
        <begin position="2190"/>
        <end position="2218"/>
    </location>
</feature>
<feature type="compositionally biased region" description="Polar residues" evidence="2">
    <location>
        <begin position="1756"/>
        <end position="1781"/>
    </location>
</feature>
<feature type="compositionally biased region" description="Polar residues" evidence="2">
    <location>
        <begin position="2146"/>
        <end position="2161"/>
    </location>
</feature>
<evidence type="ECO:0000313" key="4">
    <source>
        <dbReference type="Proteomes" id="UP000009328"/>
    </source>
</evidence>
<feature type="compositionally biased region" description="Low complexity" evidence="2">
    <location>
        <begin position="105"/>
        <end position="114"/>
    </location>
</feature>
<comment type="caution">
    <text evidence="3">The sequence shown here is derived from an EMBL/GenBank/DDBJ whole genome shotgun (WGS) entry which is preliminary data.</text>
</comment>
<feature type="compositionally biased region" description="Low complexity" evidence="2">
    <location>
        <begin position="2240"/>
        <end position="2269"/>
    </location>
</feature>
<feature type="compositionally biased region" description="Basic and acidic residues" evidence="2">
    <location>
        <begin position="1942"/>
        <end position="1952"/>
    </location>
</feature>
<feature type="compositionally biased region" description="Basic and acidic residues" evidence="2">
    <location>
        <begin position="1887"/>
        <end position="1903"/>
    </location>
</feature>
<dbReference type="EMBL" id="CAIF01000268">
    <property type="protein sequence ID" value="CCH46754.1"/>
    <property type="molecule type" value="Genomic_DNA"/>
</dbReference>
<feature type="region of interest" description="Disordered" evidence="2">
    <location>
        <begin position="2064"/>
        <end position="2092"/>
    </location>
</feature>
<evidence type="ECO:0000256" key="2">
    <source>
        <dbReference type="SAM" id="MobiDB-lite"/>
    </source>
</evidence>
<keyword evidence="4" id="KW-1185">Reference proteome</keyword>
<feature type="compositionally biased region" description="Polar residues" evidence="2">
    <location>
        <begin position="1325"/>
        <end position="1334"/>
    </location>
</feature>
<feature type="region of interest" description="Disordered" evidence="2">
    <location>
        <begin position="1607"/>
        <end position="1785"/>
    </location>
</feature>
<feature type="compositionally biased region" description="Low complexity" evidence="2">
    <location>
        <begin position="1384"/>
        <end position="1419"/>
    </location>
</feature>
<feature type="region of interest" description="Disordered" evidence="2">
    <location>
        <begin position="1799"/>
        <end position="1914"/>
    </location>
</feature>
<dbReference type="HOGENOM" id="CLU_228254_0_0_1"/>
<keyword evidence="1" id="KW-0175">Coiled coil</keyword>
<feature type="compositionally biased region" description="Basic and acidic residues" evidence="2">
    <location>
        <begin position="317"/>
        <end position="339"/>
    </location>
</feature>
<feature type="region of interest" description="Disordered" evidence="2">
    <location>
        <begin position="1303"/>
        <end position="1538"/>
    </location>
</feature>
<feature type="compositionally biased region" description="Basic and acidic residues" evidence="2">
    <location>
        <begin position="1451"/>
        <end position="1474"/>
    </location>
</feature>
<feature type="compositionally biased region" description="Low complexity" evidence="2">
    <location>
        <begin position="2345"/>
        <end position="2366"/>
    </location>
</feature>
<feature type="compositionally biased region" description="Low complexity" evidence="2">
    <location>
        <begin position="607"/>
        <end position="631"/>
    </location>
</feature>
<feature type="compositionally biased region" description="Basic and acidic residues" evidence="2">
    <location>
        <begin position="1511"/>
        <end position="1526"/>
    </location>
</feature>
<feature type="region of interest" description="Disordered" evidence="2">
    <location>
        <begin position="317"/>
        <end position="386"/>
    </location>
</feature>
<accession>K0KZJ3</accession>
<feature type="compositionally biased region" description="Polar residues" evidence="2">
    <location>
        <begin position="1820"/>
        <end position="1848"/>
    </location>
</feature>
<feature type="compositionally biased region" description="Low complexity" evidence="2">
    <location>
        <begin position="983"/>
        <end position="996"/>
    </location>
</feature>
<sequence>MPSVAGEQQQVPQQANSKPVSAFRQSVTSITSKNKWVSPFRQHQHEQQSNPTVRIGKSEKLKREEAEQAAAEASSTSTTTPAAKKQKSNTSEPINPSIDPKILKQKQAALQQQAETSTSKKIRNEDKLIDLGGGLKMSQAAIDKIARERLAKDLEDIDTKASAQAKLRDQRYQKKLELQALKEENKTNSKFAKFKKKLDLEKKNIQSEHDRKVKEIEATIASLDKQIVDFDKKTKEEIEQSNKDAELATKEAEAKLFKDKETTSKEAANLEKENLQTIHDHQIEQKRSEITTRVLHAKQSEYELELELLELKLAQSKKELSEQTETNTEHTAIRDELESKIAATKSAISENSEKISKSKASQLESARSLKSAESELEASKDSVESLKKQLADLKAGKSDRDARLQEAIAKRKAYDEEQERFRLEAEEKARIEAEEKAKREEEERIRKAEEEERLRKEAEEKKRLEEEERQRKIEEEAKLAEEKKKKHELAVASFGDDLDTRKAKLDTEIAEKKSNGGNVDEIALLELERKHLNSWTYENQTTKDKELGDSLVKAKKDQEIKNKLAEKEAKRKAAIEEKEAKKNAALKAKEEKRKEKEAKKRGSAIPVAAGAAVGTVAAGAAGATAAGVSATDKTASGAKAIASEASKAPTSKSAEPKPISSGANTASTSTSAPVARERPASPPNAKKGERKSRRSSFFGFFKKRNSDDSISPVRDSKTKATAGPLGVPTTTDAVKGAEESTKPETDAKVNDSVTKGTESKTKASTGLAPAAATAAGVAGTAAALDVTGGDSSKATGPITGSSKDLEAKEPRDVAGEPKNITTVDKSTQVEPESAEKTTELDHEANPVVSGKADEDVIVPGTHAGTATNDNAELDPKVNTNQIKDSNDFGASDIENVTGKEFTTSIIKGGEDPILAVKAADPNISLEEITLEQAKREENVLAVVAGHDSTLQEIKRNQLYSAGQSSAPVSKDSDAAGFEHSTHPDATTAPTTAGLADDTTHTSDVPAIETKNANASYSVPPIESSEPKHAYHDNYGAGIVAATGAAGAGYALGQHANPDSGVEVAPKDTDELSPQEASNIYDAHHGAGVLAATSAAGAGYAAGHTEGRLQQEPVQAQKGVEATPAAPEDTKELSSQQASNIYNAHHGAGVLAATSAAGAGYAAGDAENRAQQGSAQAHQSYPKQGQQQRGHQGSFPSHNKPQNAYNNTRDAIIGGATGLGAGTAGGYGAAKAIGRDNSAPQNAPSQPQQQYQQPQQKSQAVDIPVAQHQTKDAEPKNISGIPSDVAAGVLAATGAAGAGYALGHKSATESTSPKPKEEHKFLSNYEEPNQRTSIAATAGTEELKDTASKPSTIPGTQIPVDSKAEAEYDASFAHQAPSSSEKAPVSKVVASGKTAAATTTGAAAAATTTTATSGLASTKTQKSTEQSQYPTGTYSEPGSVAIPKSQKFEVVGGDHLKPVSEAESKQDTHTSKTKPETGAGVGAGLGAVTGAGVGAAGLSKSTDSTADAKAPTLKDSKDTVSKKDDAPLNKGSYVEPPAVLIPESQKFKVTDTFKPESKSTSAAIDTPSSTKADTTSATKDINSEPSSSAKDKSIGAAVAATAAGALGGAAISNKGSKPTESERELDSSVKPEILTDSSIAPKVISVSEPHNIPPVSQEKTIESEPITTSGTKTLDPFAAGEPTEESTEDYTTTSREGTPEPGVAGVAIVAPGSAEGTPGKGKNAKKNKKKREAKKKKKAVSSPGRDLESSPEPEDVSFSNIDDVTTKNASTEPTKDSTLSGIGSTVGGALAGAATAVGLSSAAGNESDKKAIEEDVLPGSFPSSGVKSLDTGVSTTGEQPVSKSLKSDITSGSTSAAKSTGASAYKEPSVVEIPEDQKFSVESGVSQKTHEPEVTTGKPEKKDLGSTLGATGAGAGIGAAVSGVAAKLTGDKQESTTGYQPREGVEIPEDQKLKVQPGVSKETHAKELSSEKSPASTSTPDEKQPSSSGPGIVETAAIAATGVALTGAAVFESTKDKVVNAVSGEANEVQGLGATLKDAKAAENLAQHKDSNRVEIVDSAYYSTLDPKNAGKRLSHNSSNDGSEKADTKKSETTGLGIGAATAGAGAIGAGVASAVGGDQSKSTEKDIKGKESAAAIPKAKDDASRVSESQPLGSKPSTTAALGSAEVASKPSTTKAAASKPTTSTASKPVVKEAPKSEKPEKKFSFRKLFKSDKKSSKDSSPVSTATTPVKKSTDKVTKDTASTTKAATGAATGTAAAGIAAVTAASSSKPETKSGPSTTKDTTVKPTSTESTSKDIKPSTTKLGVESKDVKPSTIAAGTSTSSKELTTTTSKDIKPKTEEIAASSNLGSKSSTTSDSTNVKTSKTPLDDKAPIKDTKPIAAEGKSSLISEEKKIESSKSDIDPSTKEQITGYVGAGLAAAGLTGTAAAISGNQSSSNDVEKSTTNATATTGPSTTGKDSSIAASGEQTTGKDVGATSTTLDSNAAIESKDVDPQQTYDNDSLYSYREEIDYEEVPVNEEEDGLLEKVVKAAVDYTTSII</sequence>
<feature type="compositionally biased region" description="Polar residues" evidence="2">
    <location>
        <begin position="790"/>
        <end position="802"/>
    </location>
</feature>
<feature type="compositionally biased region" description="Low complexity" evidence="2">
    <location>
        <begin position="1849"/>
        <end position="1863"/>
    </location>
</feature>
<dbReference type="InParanoid" id="K0KZJ3"/>
<feature type="compositionally biased region" description="Basic and acidic residues" evidence="2">
    <location>
        <begin position="1960"/>
        <end position="1969"/>
    </location>
</feature>
<feature type="compositionally biased region" description="Basic and acidic residues" evidence="2">
    <location>
        <begin position="370"/>
        <end position="386"/>
    </location>
</feature>
<gene>
    <name evidence="3" type="ORF">BN7_6353</name>
</gene>
<feature type="compositionally biased region" description="Basic and acidic residues" evidence="2">
    <location>
        <begin position="2121"/>
        <end position="2131"/>
    </location>
</feature>
<feature type="compositionally biased region" description="Basic and acidic residues" evidence="2">
    <location>
        <begin position="1616"/>
        <end position="1628"/>
    </location>
</feature>
<dbReference type="Proteomes" id="UP000009328">
    <property type="component" value="Unassembled WGS sequence"/>
</dbReference>
<feature type="region of interest" description="Disordered" evidence="2">
    <location>
        <begin position="1099"/>
        <end position="1139"/>
    </location>
</feature>
<feature type="compositionally biased region" description="Basic and acidic residues" evidence="2">
    <location>
        <begin position="833"/>
        <end position="844"/>
    </location>
</feature>
<feature type="compositionally biased region" description="Basic residues" evidence="2">
    <location>
        <begin position="1721"/>
        <end position="1738"/>
    </location>
</feature>
<feature type="region of interest" description="Disordered" evidence="2">
    <location>
        <begin position="1929"/>
        <end position="1992"/>
    </location>
</feature>
<feature type="compositionally biased region" description="Low complexity" evidence="2">
    <location>
        <begin position="2168"/>
        <end position="2189"/>
    </location>
</feature>
<feature type="compositionally biased region" description="Low complexity" evidence="2">
    <location>
        <begin position="68"/>
        <end position="83"/>
    </location>
</feature>